<dbReference type="EnsemblMetazoa" id="G30416.1">
    <property type="protein sequence ID" value="G30416.1:cds"/>
    <property type="gene ID" value="G30416"/>
</dbReference>
<dbReference type="AlphaFoldDB" id="A0A8W8M074"/>
<dbReference type="SUPFAM" id="SSF48403">
    <property type="entry name" value="Ankyrin repeat"/>
    <property type="match status" value="1"/>
</dbReference>
<dbReference type="InterPro" id="IPR036770">
    <property type="entry name" value="Ankyrin_rpt-contain_sf"/>
</dbReference>
<reference evidence="6" key="1">
    <citation type="submission" date="2022-08" db="UniProtKB">
        <authorList>
            <consortium name="EnsemblMetazoa"/>
        </authorList>
    </citation>
    <scope>IDENTIFICATION</scope>
    <source>
        <strain evidence="6">05x7-T-G4-1.051#20</strain>
    </source>
</reference>
<name>A0A8W8M074_MAGGI</name>
<feature type="transmembrane region" description="Helical" evidence="4">
    <location>
        <begin position="183"/>
        <end position="207"/>
    </location>
</feature>
<evidence type="ECO:0000256" key="5">
    <source>
        <dbReference type="SAM" id="SignalP"/>
    </source>
</evidence>
<evidence type="ECO:0000256" key="4">
    <source>
        <dbReference type="SAM" id="Phobius"/>
    </source>
</evidence>
<dbReference type="Proteomes" id="UP000005408">
    <property type="component" value="Unassembled WGS sequence"/>
</dbReference>
<keyword evidence="7" id="KW-1185">Reference proteome</keyword>
<dbReference type="PROSITE" id="PS50297">
    <property type="entry name" value="ANK_REP_REGION"/>
    <property type="match status" value="2"/>
</dbReference>
<accession>A0A8W8M074</accession>
<sequence>MDCSQYYITICLVILSTLTSSMSEYAFQIFSVKHCPSSEEGWGMASSRLGCNSTHGYQCVPNKHLTSLIEFCYPRGVNILFEKGNCLELADDGILNHVPCNKMFEFGCPDKFYLSNEIYKYPSCLAINTTLKCFYADFNCIYSKSMINQTRYILNQTRVMINETCEESLICGMKNSLLNSCNVTAIVMAVIFGIISLILAVLLVVFIKRRNVTIKRKKGLQDLENGESHPLQEVRFEQSEITIEPNEERNAGESHPLQEMNSEHMEISTVSNKERDENYAALFSLKDNLGMNPAHYAANAGQYHILDLMLKQGCDLFAEDEKNNENIVHLACMVGSLEVCQFVKANKNLEKLLHAKNGGGWNSIQYATKNGHLDIVKFLLENGVDVKNKSKKIGKNCLHTACEFGKHEICEYIISKAPNLITDTDSSGQHAGHYAAKNGHTDILQLLINVDKYAMQRPSHDKINILHVACENAHYDMVVKIAKVFPFMVKEITEKGWNAALFITDKADAEEERIKILKHLLDHGLDVYRVSKSGKTILVNARKNNLKDIEQYLSQQFPNLIGLRRQISFQ</sequence>
<protein>
    <submittedName>
        <fullName evidence="6">Uncharacterized protein</fullName>
    </submittedName>
</protein>
<evidence type="ECO:0000256" key="3">
    <source>
        <dbReference type="PROSITE-ProRule" id="PRU00023"/>
    </source>
</evidence>
<dbReference type="PROSITE" id="PS50088">
    <property type="entry name" value="ANK_REPEAT"/>
    <property type="match status" value="2"/>
</dbReference>
<dbReference type="Pfam" id="PF12796">
    <property type="entry name" value="Ank_2"/>
    <property type="match status" value="2"/>
</dbReference>
<feature type="repeat" description="ANK" evidence="3">
    <location>
        <begin position="289"/>
        <end position="321"/>
    </location>
</feature>
<feature type="repeat" description="ANK" evidence="3">
    <location>
        <begin position="359"/>
        <end position="391"/>
    </location>
</feature>
<keyword evidence="1" id="KW-0677">Repeat</keyword>
<dbReference type="PANTHER" id="PTHR24198">
    <property type="entry name" value="ANKYRIN REPEAT AND PROTEIN KINASE DOMAIN-CONTAINING PROTEIN"/>
    <property type="match status" value="1"/>
</dbReference>
<evidence type="ECO:0000256" key="2">
    <source>
        <dbReference type="ARBA" id="ARBA00023043"/>
    </source>
</evidence>
<keyword evidence="4" id="KW-0472">Membrane</keyword>
<keyword evidence="2 3" id="KW-0040">ANK repeat</keyword>
<dbReference type="SMART" id="SM00248">
    <property type="entry name" value="ANK"/>
    <property type="match status" value="7"/>
</dbReference>
<feature type="chain" id="PRO_5036476052" evidence="5">
    <location>
        <begin position="24"/>
        <end position="570"/>
    </location>
</feature>
<dbReference type="Gene3D" id="1.25.40.20">
    <property type="entry name" value="Ankyrin repeat-containing domain"/>
    <property type="match status" value="2"/>
</dbReference>
<evidence type="ECO:0000256" key="1">
    <source>
        <dbReference type="ARBA" id="ARBA00022737"/>
    </source>
</evidence>
<organism evidence="6 7">
    <name type="scientific">Magallana gigas</name>
    <name type="common">Pacific oyster</name>
    <name type="synonym">Crassostrea gigas</name>
    <dbReference type="NCBI Taxonomy" id="29159"/>
    <lineage>
        <taxon>Eukaryota</taxon>
        <taxon>Metazoa</taxon>
        <taxon>Spiralia</taxon>
        <taxon>Lophotrochozoa</taxon>
        <taxon>Mollusca</taxon>
        <taxon>Bivalvia</taxon>
        <taxon>Autobranchia</taxon>
        <taxon>Pteriomorphia</taxon>
        <taxon>Ostreida</taxon>
        <taxon>Ostreoidea</taxon>
        <taxon>Ostreidae</taxon>
        <taxon>Magallana</taxon>
    </lineage>
</organism>
<dbReference type="InterPro" id="IPR002110">
    <property type="entry name" value="Ankyrin_rpt"/>
</dbReference>
<dbReference type="PANTHER" id="PTHR24198:SF194">
    <property type="entry name" value="INVERSIN-A"/>
    <property type="match status" value="1"/>
</dbReference>
<evidence type="ECO:0000313" key="7">
    <source>
        <dbReference type="Proteomes" id="UP000005408"/>
    </source>
</evidence>
<feature type="signal peptide" evidence="5">
    <location>
        <begin position="1"/>
        <end position="23"/>
    </location>
</feature>
<keyword evidence="4" id="KW-1133">Transmembrane helix</keyword>
<proteinExistence type="predicted"/>
<evidence type="ECO:0000313" key="6">
    <source>
        <dbReference type="EnsemblMetazoa" id="G30416.1:cds"/>
    </source>
</evidence>
<keyword evidence="5" id="KW-0732">Signal</keyword>
<keyword evidence="4" id="KW-0812">Transmembrane</keyword>